<evidence type="ECO:0000256" key="1">
    <source>
        <dbReference type="SAM" id="MobiDB-lite"/>
    </source>
</evidence>
<feature type="region of interest" description="Disordered" evidence="1">
    <location>
        <begin position="1"/>
        <end position="21"/>
    </location>
</feature>
<name>A0A9P7FTF0_9AGAR</name>
<reference evidence="2" key="2">
    <citation type="submission" date="2021-10" db="EMBL/GenBank/DDBJ databases">
        <title>Phylogenomics reveals ancestral predisposition of the termite-cultivated fungus Termitomyces towards a domesticated lifestyle.</title>
        <authorList>
            <person name="Auxier B."/>
            <person name="Grum-Grzhimaylo A."/>
            <person name="Cardenas M.E."/>
            <person name="Lodge J.D."/>
            <person name="Laessoe T."/>
            <person name="Pedersen O."/>
            <person name="Smith M.E."/>
            <person name="Kuyper T.W."/>
            <person name="Franco-Molano E.A."/>
            <person name="Baroni T.J."/>
            <person name="Aanen D.K."/>
        </authorList>
    </citation>
    <scope>NUCLEOTIDE SEQUENCE</scope>
    <source>
        <strain evidence="2">D49</strain>
    </source>
</reference>
<gene>
    <name evidence="2" type="ORF">H0H81_002220</name>
</gene>
<dbReference type="Proteomes" id="UP000717328">
    <property type="component" value="Unassembled WGS sequence"/>
</dbReference>
<reference evidence="2" key="1">
    <citation type="submission" date="2021-02" db="EMBL/GenBank/DDBJ databases">
        <authorList>
            <person name="Nieuwenhuis M."/>
            <person name="Van De Peppel L.J.J."/>
        </authorList>
    </citation>
    <scope>NUCLEOTIDE SEQUENCE</scope>
    <source>
        <strain evidence="2">D49</strain>
    </source>
</reference>
<accession>A0A9P7FTF0</accession>
<evidence type="ECO:0000313" key="3">
    <source>
        <dbReference type="Proteomes" id="UP000717328"/>
    </source>
</evidence>
<comment type="caution">
    <text evidence="2">The sequence shown here is derived from an EMBL/GenBank/DDBJ whole genome shotgun (WGS) entry which is preliminary data.</text>
</comment>
<evidence type="ECO:0000313" key="2">
    <source>
        <dbReference type="EMBL" id="KAG5638019.1"/>
    </source>
</evidence>
<organism evidence="2 3">
    <name type="scientific">Sphagnurus paluster</name>
    <dbReference type="NCBI Taxonomy" id="117069"/>
    <lineage>
        <taxon>Eukaryota</taxon>
        <taxon>Fungi</taxon>
        <taxon>Dikarya</taxon>
        <taxon>Basidiomycota</taxon>
        <taxon>Agaricomycotina</taxon>
        <taxon>Agaricomycetes</taxon>
        <taxon>Agaricomycetidae</taxon>
        <taxon>Agaricales</taxon>
        <taxon>Tricholomatineae</taxon>
        <taxon>Lyophyllaceae</taxon>
        <taxon>Sphagnurus</taxon>
    </lineage>
</organism>
<proteinExistence type="predicted"/>
<sequence>METEGETSEDEDEEKPETKTKFKLEEGAVVTLYENILNRYPQLWCHFCTGPLLKAHTHMCTSCGALICEGTSTGMGCIANGSVVGPITCRNCLVRTRSTMQGIAGYRLNGTGIRTCAKIAWPLLLIPIKLANHDSTPLEFASYSSHAEYGLTNQEILIYEIQLTGWRAGLGPKHMVPTSIDFLERARASLQPANMIVILDTRSTGQLQTLGEYENSVGIVRNCIGEKIMDKMVEASVVARGWEETVCLAGGTQPWADMTPKTRGGWRVLVLLACGSATTVDDSWSDIKNIISSNELDLVVGFSGKETMPLHVDGFIRRLVQLINTAGMVDIWDTVKEAVVDSQGALKMHNILVAFRTPAGIFRAYEIGLHSPSSPFGMRLSLCGGLNCPQRAECATIYGKTKRHRHGHTARILCFACSWRSRWVRIEMLKELVYPLHKQVPDVFFHEYPMSPQITSVFLTPAPNSQDMNKGASL</sequence>
<dbReference type="OrthoDB" id="2633096at2759"/>
<protein>
    <submittedName>
        <fullName evidence="2">Uncharacterized protein</fullName>
    </submittedName>
</protein>
<feature type="compositionally biased region" description="Acidic residues" evidence="1">
    <location>
        <begin position="1"/>
        <end position="15"/>
    </location>
</feature>
<keyword evidence="3" id="KW-1185">Reference proteome</keyword>
<dbReference type="AlphaFoldDB" id="A0A9P7FTF0"/>
<dbReference type="EMBL" id="JABCKI010005787">
    <property type="protein sequence ID" value="KAG5638019.1"/>
    <property type="molecule type" value="Genomic_DNA"/>
</dbReference>